<dbReference type="CDD" id="cd08501">
    <property type="entry name" value="PBP2_Lpqw"/>
    <property type="match status" value="1"/>
</dbReference>
<gene>
    <name evidence="2" type="ORF">FHR37_002706</name>
    <name evidence="3" type="ORF">SAMN05421678_10659</name>
</gene>
<accession>A0A1I2S082</accession>
<name>A0A1I2S082_9ACTN</name>
<dbReference type="STRING" id="504797.SAMN05421678_10659"/>
<dbReference type="GO" id="GO:1904680">
    <property type="term" value="F:peptide transmembrane transporter activity"/>
    <property type="evidence" value="ECO:0007669"/>
    <property type="project" value="TreeGrafter"/>
</dbReference>
<sequence>MSTQRRKTWYVGLVASAALVLGGCGGGGGGNKEGTDTGAQGGKTSAPITITHTFEQEIDAYNGNTAENNASKNNIVLQRVLSGFWYFGADGSVKPDTTFGTYKKTSDDPLTVDYTINPKAVWSDGNPIDCDDILLFWAANSGKVGKDLFSTAGTTGKELVETPNCAAGDKKFTFKFSEPFADWESVAPGATGLLPAHVVEKQSGMSEDQFITAVKKKDAAALAKAAKFYNSGWVMQPGKLPDASVIPSSGPYKLSKWDAGQSITLTANDKYWGDPPAAKNVVIRFIAQDEQVQALQNGEVNIIEPQSNPDLLNQLKETQGVKVVTGDQYLYDHLDFNFRSGPFKDKKVRQAFAMCVPRKLIVDNLIKPQKPDAAPMDVRTIAPFDKAYAGVAKEVGAEKYAKADVAGSKAMLASTGNSGLKVRIGYNTPNPRRTQVVQLIADSCGKAGFKIVDQGAANFFEADGALANGGFDVALFGWSGSSLVSGWSSTFRTPTACTPSGKGNNNGCYSNKKVDSLIGELNRSTDPDTRTKLNAQIEKLLWDDLATIPLYSQPGLSAWSDTLKNIKPNPSQASITWNMDKWSAS</sequence>
<dbReference type="EMBL" id="JACBZA010000001">
    <property type="protein sequence ID" value="NYH83855.1"/>
    <property type="molecule type" value="Genomic_DNA"/>
</dbReference>
<dbReference type="PROSITE" id="PS51257">
    <property type="entry name" value="PROKAR_LIPOPROTEIN"/>
    <property type="match status" value="1"/>
</dbReference>
<dbReference type="Gene3D" id="3.90.76.10">
    <property type="entry name" value="Dipeptide-binding Protein, Domain 1"/>
    <property type="match status" value="1"/>
</dbReference>
<evidence type="ECO:0000313" key="2">
    <source>
        <dbReference type="EMBL" id="NYH83855.1"/>
    </source>
</evidence>
<keyword evidence="5" id="KW-1185">Reference proteome</keyword>
<protein>
    <submittedName>
        <fullName evidence="3">Peptide/nickel transport system substrate-binding protein</fullName>
    </submittedName>
</protein>
<dbReference type="AlphaFoldDB" id="A0A1I2S082"/>
<dbReference type="InterPro" id="IPR039424">
    <property type="entry name" value="SBP_5"/>
</dbReference>
<dbReference type="EMBL" id="FOOI01000006">
    <property type="protein sequence ID" value="SFG46222.1"/>
    <property type="molecule type" value="Genomic_DNA"/>
</dbReference>
<dbReference type="Gene3D" id="3.10.105.10">
    <property type="entry name" value="Dipeptide-binding Protein, Domain 3"/>
    <property type="match status" value="1"/>
</dbReference>
<dbReference type="Gene3D" id="3.40.190.10">
    <property type="entry name" value="Periplasmic binding protein-like II"/>
    <property type="match status" value="1"/>
</dbReference>
<reference evidence="3 4" key="1">
    <citation type="submission" date="2016-10" db="EMBL/GenBank/DDBJ databases">
        <authorList>
            <person name="de Groot N.N."/>
        </authorList>
    </citation>
    <scope>NUCLEOTIDE SEQUENCE [LARGE SCALE GENOMIC DNA]</scope>
    <source>
        <strain evidence="3 4">CPCC 202808</strain>
    </source>
</reference>
<proteinExistence type="predicted"/>
<evidence type="ECO:0000313" key="5">
    <source>
        <dbReference type="Proteomes" id="UP000533017"/>
    </source>
</evidence>
<dbReference type="PANTHER" id="PTHR30290">
    <property type="entry name" value="PERIPLASMIC BINDING COMPONENT OF ABC TRANSPORTER"/>
    <property type="match status" value="1"/>
</dbReference>
<evidence type="ECO:0000259" key="1">
    <source>
        <dbReference type="Pfam" id="PF00496"/>
    </source>
</evidence>
<dbReference type="Pfam" id="PF00496">
    <property type="entry name" value="SBP_bac_5"/>
    <property type="match status" value="1"/>
</dbReference>
<dbReference type="Proteomes" id="UP000533017">
    <property type="component" value="Unassembled WGS sequence"/>
</dbReference>
<dbReference type="PANTHER" id="PTHR30290:SF65">
    <property type="entry name" value="MONOACYL PHOSPHATIDYLINOSITOL TETRAMANNOSIDE-BINDING PROTEIN LPQW-RELATED"/>
    <property type="match status" value="1"/>
</dbReference>
<dbReference type="InterPro" id="IPR000914">
    <property type="entry name" value="SBP_5_dom"/>
</dbReference>
<evidence type="ECO:0000313" key="4">
    <source>
        <dbReference type="Proteomes" id="UP000199052"/>
    </source>
</evidence>
<dbReference type="InterPro" id="IPR030678">
    <property type="entry name" value="Peptide/Ni-bd"/>
</dbReference>
<dbReference type="GO" id="GO:0015833">
    <property type="term" value="P:peptide transport"/>
    <property type="evidence" value="ECO:0007669"/>
    <property type="project" value="TreeGrafter"/>
</dbReference>
<organism evidence="3 4">
    <name type="scientific">Actinopolymorpha cephalotaxi</name>
    <dbReference type="NCBI Taxonomy" id="504797"/>
    <lineage>
        <taxon>Bacteria</taxon>
        <taxon>Bacillati</taxon>
        <taxon>Actinomycetota</taxon>
        <taxon>Actinomycetes</taxon>
        <taxon>Propionibacteriales</taxon>
        <taxon>Actinopolymorphaceae</taxon>
        <taxon>Actinopolymorpha</taxon>
    </lineage>
</organism>
<feature type="domain" description="Solute-binding protein family 5" evidence="1">
    <location>
        <begin position="104"/>
        <end position="482"/>
    </location>
</feature>
<dbReference type="PIRSF" id="PIRSF002741">
    <property type="entry name" value="MppA"/>
    <property type="match status" value="1"/>
</dbReference>
<dbReference type="GO" id="GO:0043190">
    <property type="term" value="C:ATP-binding cassette (ABC) transporter complex"/>
    <property type="evidence" value="ECO:0007669"/>
    <property type="project" value="InterPro"/>
</dbReference>
<dbReference type="GO" id="GO:0042597">
    <property type="term" value="C:periplasmic space"/>
    <property type="evidence" value="ECO:0007669"/>
    <property type="project" value="UniProtKB-ARBA"/>
</dbReference>
<dbReference type="RefSeq" id="WP_092883300.1">
    <property type="nucleotide sequence ID" value="NZ_FOOI01000006.1"/>
</dbReference>
<dbReference type="Proteomes" id="UP000199052">
    <property type="component" value="Unassembled WGS sequence"/>
</dbReference>
<dbReference type="SUPFAM" id="SSF53850">
    <property type="entry name" value="Periplasmic binding protein-like II"/>
    <property type="match status" value="1"/>
</dbReference>
<reference evidence="2 5" key="2">
    <citation type="submission" date="2020-07" db="EMBL/GenBank/DDBJ databases">
        <title>Sequencing the genomes of 1000 actinobacteria strains.</title>
        <authorList>
            <person name="Klenk H.-P."/>
        </authorList>
    </citation>
    <scope>NUCLEOTIDE SEQUENCE [LARGE SCALE GENOMIC DNA]</scope>
    <source>
        <strain evidence="2 5">DSM 45117</strain>
    </source>
</reference>
<evidence type="ECO:0000313" key="3">
    <source>
        <dbReference type="EMBL" id="SFG46222.1"/>
    </source>
</evidence>